<protein>
    <submittedName>
        <fullName evidence="1">Uncharacterized protein</fullName>
    </submittedName>
</protein>
<reference evidence="1" key="1">
    <citation type="journal article" date="2023" name="G3 (Bethesda)">
        <title>Whole genome assemblies of Zophobas morio and Tenebrio molitor.</title>
        <authorList>
            <person name="Kaur S."/>
            <person name="Stinson S.A."/>
            <person name="diCenzo G.C."/>
        </authorList>
    </citation>
    <scope>NUCLEOTIDE SEQUENCE</scope>
    <source>
        <strain evidence="1">QUZm001</strain>
    </source>
</reference>
<comment type="caution">
    <text evidence="1">The sequence shown here is derived from an EMBL/GenBank/DDBJ whole genome shotgun (WGS) entry which is preliminary data.</text>
</comment>
<gene>
    <name evidence="1" type="ORF">Zmor_018067</name>
</gene>
<dbReference type="EMBL" id="JALNTZ010000005">
    <property type="protein sequence ID" value="KAJ3652070.1"/>
    <property type="molecule type" value="Genomic_DNA"/>
</dbReference>
<accession>A0AA38MCR7</accession>
<name>A0AA38MCR7_9CUCU</name>
<sequence>MWNRCVVEWLKKLRYDIDYYDEVLLPCEYEEMNNLSASYENLWECYSENAKKVALKYGEVCRVSVVVDEEVENLKVAPILYECLDPDDLPEDVIMWKKHLRHTYYGEDENFLENEVDITIL</sequence>
<proteinExistence type="predicted"/>
<evidence type="ECO:0000313" key="2">
    <source>
        <dbReference type="Proteomes" id="UP001168821"/>
    </source>
</evidence>
<dbReference type="AlphaFoldDB" id="A0AA38MCR7"/>
<keyword evidence="2" id="KW-1185">Reference proteome</keyword>
<organism evidence="1 2">
    <name type="scientific">Zophobas morio</name>
    <dbReference type="NCBI Taxonomy" id="2755281"/>
    <lineage>
        <taxon>Eukaryota</taxon>
        <taxon>Metazoa</taxon>
        <taxon>Ecdysozoa</taxon>
        <taxon>Arthropoda</taxon>
        <taxon>Hexapoda</taxon>
        <taxon>Insecta</taxon>
        <taxon>Pterygota</taxon>
        <taxon>Neoptera</taxon>
        <taxon>Endopterygota</taxon>
        <taxon>Coleoptera</taxon>
        <taxon>Polyphaga</taxon>
        <taxon>Cucujiformia</taxon>
        <taxon>Tenebrionidae</taxon>
        <taxon>Zophobas</taxon>
    </lineage>
</organism>
<evidence type="ECO:0000313" key="1">
    <source>
        <dbReference type="EMBL" id="KAJ3652070.1"/>
    </source>
</evidence>
<dbReference type="Proteomes" id="UP001168821">
    <property type="component" value="Unassembled WGS sequence"/>
</dbReference>